<feature type="domain" description="O-methyltransferase C-terminal" evidence="5">
    <location>
        <begin position="114"/>
        <end position="321"/>
    </location>
</feature>
<evidence type="ECO:0000259" key="5">
    <source>
        <dbReference type="Pfam" id="PF00891"/>
    </source>
</evidence>
<dbReference type="PANTHER" id="PTHR43712">
    <property type="entry name" value="PUTATIVE (AFU_ORTHOLOGUE AFUA_4G14580)-RELATED"/>
    <property type="match status" value="1"/>
</dbReference>
<keyword evidence="1 7" id="KW-0489">Methyltransferase</keyword>
<dbReference type="PANTHER" id="PTHR43712:SF2">
    <property type="entry name" value="O-METHYLTRANSFERASE CICE"/>
    <property type="match status" value="1"/>
</dbReference>
<dbReference type="Proteomes" id="UP000247634">
    <property type="component" value="Chromosome"/>
</dbReference>
<dbReference type="GO" id="GO:0008171">
    <property type="term" value="F:O-methyltransferase activity"/>
    <property type="evidence" value="ECO:0007669"/>
    <property type="project" value="InterPro"/>
</dbReference>
<proteinExistence type="predicted"/>
<reference evidence="7 8" key="1">
    <citation type="submission" date="2018-06" db="EMBL/GenBank/DDBJ databases">
        <title>The complete genome sequence of a nosiheptide producer Streptomyces actuosus ATCC 25421: deducing the ability of producing a new class III lantibiotics.</title>
        <authorList>
            <person name="Liu W."/>
            <person name="Sun F."/>
            <person name="Hu Y."/>
        </authorList>
    </citation>
    <scope>NUCLEOTIDE SEQUENCE [LARGE SCALE GENOMIC DNA]</scope>
    <source>
        <strain evidence="7 8">ATCC 25421</strain>
    </source>
</reference>
<dbReference type="Pfam" id="PF08100">
    <property type="entry name" value="Dimerisation"/>
    <property type="match status" value="1"/>
</dbReference>
<evidence type="ECO:0000256" key="4">
    <source>
        <dbReference type="PIRSR" id="PIRSR005739-1"/>
    </source>
</evidence>
<keyword evidence="2 7" id="KW-0808">Transferase</keyword>
<dbReference type="GO" id="GO:0046983">
    <property type="term" value="F:protein dimerization activity"/>
    <property type="evidence" value="ECO:0007669"/>
    <property type="project" value="InterPro"/>
</dbReference>
<dbReference type="Pfam" id="PF00891">
    <property type="entry name" value="Methyltransf_2"/>
    <property type="match status" value="1"/>
</dbReference>
<evidence type="ECO:0000256" key="1">
    <source>
        <dbReference type="ARBA" id="ARBA00022603"/>
    </source>
</evidence>
<evidence type="ECO:0000256" key="3">
    <source>
        <dbReference type="ARBA" id="ARBA00022691"/>
    </source>
</evidence>
<dbReference type="InterPro" id="IPR012967">
    <property type="entry name" value="COMT_dimerisation"/>
</dbReference>
<dbReference type="AlphaFoldDB" id="A0A2U9NZZ0"/>
<dbReference type="InterPro" id="IPR001077">
    <property type="entry name" value="COMT_C"/>
</dbReference>
<dbReference type="GO" id="GO:0032259">
    <property type="term" value="P:methylation"/>
    <property type="evidence" value="ECO:0007669"/>
    <property type="project" value="UniProtKB-KW"/>
</dbReference>
<dbReference type="Gene3D" id="3.40.50.150">
    <property type="entry name" value="Vaccinia Virus protein VP39"/>
    <property type="match status" value="1"/>
</dbReference>
<keyword evidence="3" id="KW-0949">S-adenosyl-L-methionine</keyword>
<dbReference type="PROSITE" id="PS51683">
    <property type="entry name" value="SAM_OMT_II"/>
    <property type="match status" value="1"/>
</dbReference>
<dbReference type="InterPro" id="IPR029063">
    <property type="entry name" value="SAM-dependent_MTases_sf"/>
</dbReference>
<dbReference type="RefSeq" id="WP_110627861.1">
    <property type="nucleotide sequence ID" value="NZ_CP029788.1"/>
</dbReference>
<organism evidence="7 8">
    <name type="scientific">Streptomyces actuosus</name>
    <dbReference type="NCBI Taxonomy" id="1885"/>
    <lineage>
        <taxon>Bacteria</taxon>
        <taxon>Bacillati</taxon>
        <taxon>Actinomycetota</taxon>
        <taxon>Actinomycetes</taxon>
        <taxon>Kitasatosporales</taxon>
        <taxon>Streptomycetaceae</taxon>
        <taxon>Streptomyces</taxon>
    </lineage>
</organism>
<dbReference type="InterPro" id="IPR016461">
    <property type="entry name" value="COMT-like"/>
</dbReference>
<feature type="active site" description="Proton acceptor" evidence="4">
    <location>
        <position position="250"/>
    </location>
</feature>
<dbReference type="Gene3D" id="1.10.10.10">
    <property type="entry name" value="Winged helix-like DNA-binding domain superfamily/Winged helix DNA-binding domain"/>
    <property type="match status" value="1"/>
</dbReference>
<dbReference type="KEGG" id="sact:DMT42_11795"/>
<evidence type="ECO:0000256" key="2">
    <source>
        <dbReference type="ARBA" id="ARBA00022679"/>
    </source>
</evidence>
<dbReference type="EMBL" id="CP029788">
    <property type="protein sequence ID" value="AWT42940.1"/>
    <property type="molecule type" value="Genomic_DNA"/>
</dbReference>
<dbReference type="InterPro" id="IPR036390">
    <property type="entry name" value="WH_DNA-bd_sf"/>
</dbReference>
<evidence type="ECO:0000313" key="8">
    <source>
        <dbReference type="Proteomes" id="UP000247634"/>
    </source>
</evidence>
<gene>
    <name evidence="7" type="ORF">DMT42_11795</name>
</gene>
<sequence>MADVAHESAPNPGPIMGLILGAWQSRMLLAAVEHDIFTELSKGAATAAELAGRIGLVERPTNDLLAGLAHLGLLESADGTFTNSAVADAFLVRGRPAYLGGYLHFCEQELNPAWNGLADSLRTGRPQNRAAVEGNPYDTLYADADATDGFLDSMDLLNAPIAAALSRFDWSGYTSFVDIGGARGNFAHQIVTHNPHLKGAVFDLPPLEPAFRRHMDRLGDTPTPITFHGGDFFKDDLPAADVLVFGHVLHNWGVDDRVTLLKRAYDALKPGGAVFVYDPMAGGQQPSMHGALAGLTMLVWSRGGHEYTADELHGWLREAGFWPETVEVDGLHDDVLVIGRKAE</sequence>
<dbReference type="SUPFAM" id="SSF46785">
    <property type="entry name" value="Winged helix' DNA-binding domain"/>
    <property type="match status" value="1"/>
</dbReference>
<dbReference type="SUPFAM" id="SSF53335">
    <property type="entry name" value="S-adenosyl-L-methionine-dependent methyltransferases"/>
    <property type="match status" value="1"/>
</dbReference>
<keyword evidence="8" id="KW-1185">Reference proteome</keyword>
<evidence type="ECO:0000259" key="6">
    <source>
        <dbReference type="Pfam" id="PF08100"/>
    </source>
</evidence>
<dbReference type="CDD" id="cd02440">
    <property type="entry name" value="AdoMet_MTases"/>
    <property type="match status" value="1"/>
</dbReference>
<protein>
    <submittedName>
        <fullName evidence="7">Methyltransferase</fullName>
    </submittedName>
</protein>
<dbReference type="PIRSF" id="PIRSF005739">
    <property type="entry name" value="O-mtase"/>
    <property type="match status" value="1"/>
</dbReference>
<dbReference type="InterPro" id="IPR036388">
    <property type="entry name" value="WH-like_DNA-bd_sf"/>
</dbReference>
<dbReference type="OrthoDB" id="582216at2"/>
<evidence type="ECO:0000313" key="7">
    <source>
        <dbReference type="EMBL" id="AWT42940.1"/>
    </source>
</evidence>
<accession>A0A2U9NZZ0</accession>
<feature type="domain" description="O-methyltransferase dimerisation" evidence="6">
    <location>
        <begin position="17"/>
        <end position="92"/>
    </location>
</feature>
<name>A0A2U9NZZ0_STRAS</name>